<protein>
    <recommendedName>
        <fullName evidence="2">non-specific serine/threonine protein kinase</fullName>
        <ecNumber evidence="2">2.7.11.1</ecNumber>
    </recommendedName>
</protein>
<dbReference type="Proteomes" id="UP000515908">
    <property type="component" value="Chromosome 08"/>
</dbReference>
<feature type="domain" description="Protein kinase" evidence="11">
    <location>
        <begin position="4"/>
        <end position="286"/>
    </location>
</feature>
<evidence type="ECO:0000313" key="12">
    <source>
        <dbReference type="EMBL" id="CAD2217227.1"/>
    </source>
</evidence>
<evidence type="ECO:0000256" key="10">
    <source>
        <dbReference type="ARBA" id="ARBA00048679"/>
    </source>
</evidence>
<name>A0A7G2CE35_9TRYP</name>
<evidence type="ECO:0000256" key="6">
    <source>
        <dbReference type="ARBA" id="ARBA00022741"/>
    </source>
</evidence>
<dbReference type="EC" id="2.7.11.1" evidence="2"/>
<dbReference type="VEuPathDB" id="TriTrypDB:ADEAN_000470500"/>
<keyword evidence="7 12" id="KW-0418">Kinase</keyword>
<keyword evidence="5" id="KW-0819">tRNA processing</keyword>
<evidence type="ECO:0000256" key="7">
    <source>
        <dbReference type="ARBA" id="ARBA00022777"/>
    </source>
</evidence>
<dbReference type="FunFam" id="3.30.200.20:FF:000201">
    <property type="entry name" value="TP53-regulating kinase isoform X1"/>
    <property type="match status" value="1"/>
</dbReference>
<keyword evidence="6" id="KW-0547">Nucleotide-binding</keyword>
<proteinExistence type="inferred from homology"/>
<evidence type="ECO:0000313" key="13">
    <source>
        <dbReference type="Proteomes" id="UP000515908"/>
    </source>
</evidence>
<dbReference type="PROSITE" id="PS50011">
    <property type="entry name" value="PROTEIN_KINASE_DOM"/>
    <property type="match status" value="1"/>
</dbReference>
<dbReference type="GO" id="GO:0000408">
    <property type="term" value="C:EKC/KEOPS complex"/>
    <property type="evidence" value="ECO:0007669"/>
    <property type="project" value="TreeGrafter"/>
</dbReference>
<evidence type="ECO:0000256" key="3">
    <source>
        <dbReference type="ARBA" id="ARBA00022527"/>
    </source>
</evidence>
<evidence type="ECO:0000256" key="8">
    <source>
        <dbReference type="ARBA" id="ARBA00022840"/>
    </source>
</evidence>
<dbReference type="EMBL" id="LR877152">
    <property type="protein sequence ID" value="CAD2217227.1"/>
    <property type="molecule type" value="Genomic_DNA"/>
</dbReference>
<comment type="catalytic activity">
    <reaction evidence="9">
        <text>L-threonyl-[protein] + ATP = O-phospho-L-threonyl-[protein] + ADP + H(+)</text>
        <dbReference type="Rhea" id="RHEA:46608"/>
        <dbReference type="Rhea" id="RHEA-COMP:11060"/>
        <dbReference type="Rhea" id="RHEA-COMP:11605"/>
        <dbReference type="ChEBI" id="CHEBI:15378"/>
        <dbReference type="ChEBI" id="CHEBI:30013"/>
        <dbReference type="ChEBI" id="CHEBI:30616"/>
        <dbReference type="ChEBI" id="CHEBI:61977"/>
        <dbReference type="ChEBI" id="CHEBI:456216"/>
        <dbReference type="EC" id="2.7.11.1"/>
    </reaction>
</comment>
<dbReference type="GO" id="GO:0005829">
    <property type="term" value="C:cytosol"/>
    <property type="evidence" value="ECO:0007669"/>
    <property type="project" value="TreeGrafter"/>
</dbReference>
<dbReference type="OrthoDB" id="3399at2759"/>
<evidence type="ECO:0000256" key="5">
    <source>
        <dbReference type="ARBA" id="ARBA00022694"/>
    </source>
</evidence>
<sequence length="286" mass="32564">MTATEERQLVFQGAESKVYRCLYYGMPAICKERFPKAYRSPLLDQRLREQRTTREARNLVKCREKFFLRTPTVLAVDKKKCAIWMEYIEGGKTIKECLDEEEEKIANTGKITLQTVKLLLSMGFVIGRLHSAGVVHGDLTTSNFMYCEEDDTFFQNNSTPSETIPLEIPQEVLAQISDNTENHSSIRVSPASIVILDFGLVPEKNNEEERAVDLYVLERALLSTHPFLEHTSTLLLLAGYQAGAVHSVAATANNHNREKERRQKWKATLTRLEAVRARGRKRSMVG</sequence>
<comment type="similarity">
    <text evidence="1">Belongs to the protein kinase superfamily. BUD32 family.</text>
</comment>
<dbReference type="GO" id="GO:0005524">
    <property type="term" value="F:ATP binding"/>
    <property type="evidence" value="ECO:0007669"/>
    <property type="project" value="UniProtKB-KW"/>
</dbReference>
<dbReference type="GO" id="GO:0070525">
    <property type="term" value="P:tRNA threonylcarbamoyladenosine metabolic process"/>
    <property type="evidence" value="ECO:0007669"/>
    <property type="project" value="TreeGrafter"/>
</dbReference>
<comment type="catalytic activity">
    <reaction evidence="10">
        <text>L-seryl-[protein] + ATP = O-phospho-L-seryl-[protein] + ADP + H(+)</text>
        <dbReference type="Rhea" id="RHEA:17989"/>
        <dbReference type="Rhea" id="RHEA-COMP:9863"/>
        <dbReference type="Rhea" id="RHEA-COMP:11604"/>
        <dbReference type="ChEBI" id="CHEBI:15378"/>
        <dbReference type="ChEBI" id="CHEBI:29999"/>
        <dbReference type="ChEBI" id="CHEBI:30616"/>
        <dbReference type="ChEBI" id="CHEBI:83421"/>
        <dbReference type="ChEBI" id="CHEBI:456216"/>
        <dbReference type="EC" id="2.7.11.1"/>
    </reaction>
</comment>
<evidence type="ECO:0000259" key="11">
    <source>
        <dbReference type="PROSITE" id="PS50011"/>
    </source>
</evidence>
<keyword evidence="3" id="KW-0723">Serine/threonine-protein kinase</keyword>
<keyword evidence="4" id="KW-0808">Transferase</keyword>
<evidence type="ECO:0000256" key="1">
    <source>
        <dbReference type="ARBA" id="ARBA00010630"/>
    </source>
</evidence>
<accession>A0A7G2CE35</accession>
<dbReference type="InterPro" id="IPR011009">
    <property type="entry name" value="Kinase-like_dom_sf"/>
</dbReference>
<reference evidence="12 13" key="1">
    <citation type="submission" date="2020-08" db="EMBL/GenBank/DDBJ databases">
        <authorList>
            <person name="Newling K."/>
            <person name="Davey J."/>
            <person name="Forrester S."/>
        </authorList>
    </citation>
    <scope>NUCLEOTIDE SEQUENCE [LARGE SCALE GENOMIC DNA]</scope>
    <source>
        <strain evidence="13">Crithidia deanei Carvalho (ATCC PRA-265)</strain>
    </source>
</reference>
<dbReference type="PANTHER" id="PTHR12209">
    <property type="entry name" value="NON-SPECIFIC SERINE/THREONINE PROTEIN KINASE"/>
    <property type="match status" value="1"/>
</dbReference>
<dbReference type="Gene3D" id="1.10.510.10">
    <property type="entry name" value="Transferase(Phosphotransferase) domain 1"/>
    <property type="match status" value="1"/>
</dbReference>
<keyword evidence="13" id="KW-1185">Reference proteome</keyword>
<gene>
    <name evidence="12" type="ORF">ADEAN_000470500</name>
</gene>
<dbReference type="Gene3D" id="3.30.200.20">
    <property type="entry name" value="Phosphorylase Kinase, domain 1"/>
    <property type="match status" value="1"/>
</dbReference>
<organism evidence="12 13">
    <name type="scientific">Angomonas deanei</name>
    <dbReference type="NCBI Taxonomy" id="59799"/>
    <lineage>
        <taxon>Eukaryota</taxon>
        <taxon>Discoba</taxon>
        <taxon>Euglenozoa</taxon>
        <taxon>Kinetoplastea</taxon>
        <taxon>Metakinetoplastina</taxon>
        <taxon>Trypanosomatida</taxon>
        <taxon>Trypanosomatidae</taxon>
        <taxon>Strigomonadinae</taxon>
        <taxon>Angomonas</taxon>
    </lineage>
</organism>
<dbReference type="Pfam" id="PF06293">
    <property type="entry name" value="Kdo"/>
    <property type="match status" value="1"/>
</dbReference>
<evidence type="ECO:0000256" key="4">
    <source>
        <dbReference type="ARBA" id="ARBA00022679"/>
    </source>
</evidence>
<evidence type="ECO:0000256" key="2">
    <source>
        <dbReference type="ARBA" id="ARBA00012513"/>
    </source>
</evidence>
<dbReference type="SUPFAM" id="SSF56112">
    <property type="entry name" value="Protein kinase-like (PK-like)"/>
    <property type="match status" value="1"/>
</dbReference>
<dbReference type="PANTHER" id="PTHR12209:SF0">
    <property type="entry name" value="EKC_KEOPS COMPLEX SUBUNIT TP53RK"/>
    <property type="match status" value="1"/>
</dbReference>
<dbReference type="AlphaFoldDB" id="A0A7G2CE35"/>
<keyword evidence="8" id="KW-0067">ATP-binding</keyword>
<dbReference type="GO" id="GO:0005634">
    <property type="term" value="C:nucleus"/>
    <property type="evidence" value="ECO:0007669"/>
    <property type="project" value="TreeGrafter"/>
</dbReference>
<dbReference type="InterPro" id="IPR000719">
    <property type="entry name" value="Prot_kinase_dom"/>
</dbReference>
<evidence type="ECO:0000256" key="9">
    <source>
        <dbReference type="ARBA" id="ARBA00047899"/>
    </source>
</evidence>
<dbReference type="GO" id="GO:0008033">
    <property type="term" value="P:tRNA processing"/>
    <property type="evidence" value="ECO:0007669"/>
    <property type="project" value="UniProtKB-KW"/>
</dbReference>
<dbReference type="GO" id="GO:0004674">
    <property type="term" value="F:protein serine/threonine kinase activity"/>
    <property type="evidence" value="ECO:0007669"/>
    <property type="project" value="UniProtKB-KW"/>
</dbReference>